<gene>
    <name evidence="1" type="ORF">LEA_17101</name>
</gene>
<name>K1SEH7_9ZZZZ</name>
<feature type="non-terminal residue" evidence="1">
    <location>
        <position position="167"/>
    </location>
</feature>
<dbReference type="EMBL" id="AJWY01011704">
    <property type="protein sequence ID" value="EKC52020.1"/>
    <property type="molecule type" value="Genomic_DNA"/>
</dbReference>
<reference evidence="1" key="1">
    <citation type="journal article" date="2013" name="Environ. Microbiol.">
        <title>Microbiota from the distal guts of lean and obese adolescents exhibit partial functional redundancy besides clear differences in community structure.</title>
        <authorList>
            <person name="Ferrer M."/>
            <person name="Ruiz A."/>
            <person name="Lanza F."/>
            <person name="Haange S.B."/>
            <person name="Oberbach A."/>
            <person name="Till H."/>
            <person name="Bargiela R."/>
            <person name="Campoy C."/>
            <person name="Segura M.T."/>
            <person name="Richter M."/>
            <person name="von Bergen M."/>
            <person name="Seifert J."/>
            <person name="Suarez A."/>
        </authorList>
    </citation>
    <scope>NUCLEOTIDE SEQUENCE</scope>
</reference>
<organism evidence="1">
    <name type="scientific">human gut metagenome</name>
    <dbReference type="NCBI Taxonomy" id="408170"/>
    <lineage>
        <taxon>unclassified sequences</taxon>
        <taxon>metagenomes</taxon>
        <taxon>organismal metagenomes</taxon>
    </lineage>
</organism>
<proteinExistence type="predicted"/>
<sequence length="167" mass="17590">MTRWKLRARWQKGALDGRAEEIARERTFQNEGKLAQATGVVRRALNVFSIKDKRGGSFGVGDLILPFTNVPGNIASAAIQYSPAGFINAGAEVVKVLNKAKAGTLTASEQAKAVTDFGRAFNGTMGIAFFAVLAGAGIMNVAGDDDKDKEALEKSEGVSGTQLNLSA</sequence>
<evidence type="ECO:0000313" key="1">
    <source>
        <dbReference type="EMBL" id="EKC52020.1"/>
    </source>
</evidence>
<protein>
    <submittedName>
        <fullName evidence="1">Uncharacterized protein</fullName>
    </submittedName>
</protein>
<accession>K1SEH7</accession>
<dbReference type="AlphaFoldDB" id="K1SEH7"/>
<comment type="caution">
    <text evidence="1">The sequence shown here is derived from an EMBL/GenBank/DDBJ whole genome shotgun (WGS) entry which is preliminary data.</text>
</comment>